<organism evidence="1 2">
    <name type="scientific">Mycolicibacterium lutetiense</name>
    <dbReference type="NCBI Taxonomy" id="1641992"/>
    <lineage>
        <taxon>Bacteria</taxon>
        <taxon>Bacillati</taxon>
        <taxon>Actinomycetota</taxon>
        <taxon>Actinomycetes</taxon>
        <taxon>Mycobacteriales</taxon>
        <taxon>Mycobacteriaceae</taxon>
        <taxon>Mycolicibacterium</taxon>
    </lineage>
</organism>
<sequence>MLDESVPVWTREGLTAYGFEGFVPFAALPTAGVPQDKPGVYCVIRPSTDEPIFRPISPAGHFKGKDQTVPLADLNKQWVQGATVVYIGKACLGGKEDRSLWKRLDEFRRFGHGERIGHSGGKRIWQLADSASLLVGWKETADDEAERTERRLIEAFRRHYGRLPFANMK</sequence>
<gene>
    <name evidence="1" type="ORF">JOF57_002288</name>
</gene>
<proteinExistence type="predicted"/>
<dbReference type="EMBL" id="JAGIOP010000002">
    <property type="protein sequence ID" value="MBP2452375.1"/>
    <property type="molecule type" value="Genomic_DNA"/>
</dbReference>
<comment type="caution">
    <text evidence="1">The sequence shown here is derived from an EMBL/GenBank/DDBJ whole genome shotgun (WGS) entry which is preliminary data.</text>
</comment>
<reference evidence="1 2" key="1">
    <citation type="submission" date="2021-03" db="EMBL/GenBank/DDBJ databases">
        <title>Sequencing the genomes of 1000 actinobacteria strains.</title>
        <authorList>
            <person name="Klenk H.-P."/>
        </authorList>
    </citation>
    <scope>NUCLEOTIDE SEQUENCE [LARGE SCALE GENOMIC DNA]</scope>
    <source>
        <strain evidence="1 2">DSM 46713</strain>
    </source>
</reference>
<evidence type="ECO:0000313" key="2">
    <source>
        <dbReference type="Proteomes" id="UP000694460"/>
    </source>
</evidence>
<name>A0ABS4ZS90_9MYCO</name>
<accession>A0ABS4ZS90</accession>
<evidence type="ECO:0000313" key="1">
    <source>
        <dbReference type="EMBL" id="MBP2452375.1"/>
    </source>
</evidence>
<dbReference type="Proteomes" id="UP000694460">
    <property type="component" value="Unassembled WGS sequence"/>
</dbReference>
<protein>
    <submittedName>
        <fullName evidence="1">Uncharacterized protein</fullName>
    </submittedName>
</protein>
<keyword evidence="2" id="KW-1185">Reference proteome</keyword>
<dbReference type="RefSeq" id="WP_209916496.1">
    <property type="nucleotide sequence ID" value="NZ_JAGIOP010000002.1"/>
</dbReference>